<dbReference type="CDD" id="cd17534">
    <property type="entry name" value="REC_DC-like"/>
    <property type="match status" value="1"/>
</dbReference>
<dbReference type="Pfam" id="PF00158">
    <property type="entry name" value="Sigma54_activat"/>
    <property type="match status" value="1"/>
</dbReference>
<keyword evidence="3" id="KW-0805">Transcription regulation</keyword>
<gene>
    <name evidence="9" type="ordered locus">Cpin_4307</name>
</gene>
<dbReference type="Gene3D" id="3.40.50.300">
    <property type="entry name" value="P-loop containing nucleotide triphosphate hydrolases"/>
    <property type="match status" value="1"/>
</dbReference>
<evidence type="ECO:0000256" key="3">
    <source>
        <dbReference type="ARBA" id="ARBA00023015"/>
    </source>
</evidence>
<feature type="domain" description="Sigma-54 factor interaction" evidence="7">
    <location>
        <begin position="323"/>
        <end position="552"/>
    </location>
</feature>
<dbReference type="PROSITE" id="PS00688">
    <property type="entry name" value="SIGMA54_INTERACT_3"/>
    <property type="match status" value="1"/>
</dbReference>
<dbReference type="Proteomes" id="UP000002215">
    <property type="component" value="Chromosome"/>
</dbReference>
<evidence type="ECO:0000256" key="1">
    <source>
        <dbReference type="ARBA" id="ARBA00022741"/>
    </source>
</evidence>
<evidence type="ECO:0000313" key="9">
    <source>
        <dbReference type="EMBL" id="ACU61755.1"/>
    </source>
</evidence>
<dbReference type="Pfam" id="PF00072">
    <property type="entry name" value="Response_reg"/>
    <property type="match status" value="1"/>
</dbReference>
<dbReference type="GO" id="GO:0006355">
    <property type="term" value="P:regulation of DNA-templated transcription"/>
    <property type="evidence" value="ECO:0007669"/>
    <property type="project" value="InterPro"/>
</dbReference>
<dbReference type="Gene3D" id="1.10.8.60">
    <property type="match status" value="1"/>
</dbReference>
<keyword evidence="4" id="KW-0238">DNA-binding</keyword>
<dbReference type="InterPro" id="IPR002078">
    <property type="entry name" value="Sigma_54_int"/>
</dbReference>
<dbReference type="Pfam" id="PF02954">
    <property type="entry name" value="HTH_8"/>
    <property type="match status" value="1"/>
</dbReference>
<keyword evidence="1" id="KW-0547">Nucleotide-binding</keyword>
<dbReference type="PROSITE" id="PS50110">
    <property type="entry name" value="RESPONSE_REGULATORY"/>
    <property type="match status" value="1"/>
</dbReference>
<dbReference type="PANTHER" id="PTHR32071:SF117">
    <property type="entry name" value="PTS-DEPENDENT DIHYDROXYACETONE KINASE OPERON REGULATORY PROTEIN-RELATED"/>
    <property type="match status" value="1"/>
</dbReference>
<dbReference type="PROSITE" id="PS00675">
    <property type="entry name" value="SIGMA54_INTERACT_1"/>
    <property type="match status" value="1"/>
</dbReference>
<dbReference type="EMBL" id="CP001699">
    <property type="protein sequence ID" value="ACU61755.1"/>
    <property type="molecule type" value="Genomic_DNA"/>
</dbReference>
<dbReference type="InterPro" id="IPR001789">
    <property type="entry name" value="Sig_transdc_resp-reg_receiver"/>
</dbReference>
<organism evidence="9 10">
    <name type="scientific">Chitinophaga pinensis (strain ATCC 43595 / DSM 2588 / LMG 13176 / NBRC 15968 / NCIMB 11800 / UQM 2034)</name>
    <dbReference type="NCBI Taxonomy" id="485918"/>
    <lineage>
        <taxon>Bacteria</taxon>
        <taxon>Pseudomonadati</taxon>
        <taxon>Bacteroidota</taxon>
        <taxon>Chitinophagia</taxon>
        <taxon>Chitinophagales</taxon>
        <taxon>Chitinophagaceae</taxon>
        <taxon>Chitinophaga</taxon>
    </lineage>
</organism>
<dbReference type="Gene3D" id="1.10.10.60">
    <property type="entry name" value="Homeodomain-like"/>
    <property type="match status" value="1"/>
</dbReference>
<keyword evidence="5" id="KW-0804">Transcription</keyword>
<dbReference type="PANTHER" id="PTHR32071">
    <property type="entry name" value="TRANSCRIPTIONAL REGULATORY PROTEIN"/>
    <property type="match status" value="1"/>
</dbReference>
<proteinExistence type="predicted"/>
<reference evidence="10" key="1">
    <citation type="submission" date="2009-08" db="EMBL/GenBank/DDBJ databases">
        <title>The complete genome of Chitinophaga pinensis DSM 2588.</title>
        <authorList>
            <consortium name="US DOE Joint Genome Institute (JGI-PGF)"/>
            <person name="Lucas S."/>
            <person name="Copeland A."/>
            <person name="Lapidus A."/>
            <person name="Glavina del Rio T."/>
            <person name="Dalin E."/>
            <person name="Tice H."/>
            <person name="Bruce D."/>
            <person name="Goodwin L."/>
            <person name="Pitluck S."/>
            <person name="Kyrpides N."/>
            <person name="Mavromatis K."/>
            <person name="Ivanova N."/>
            <person name="Mikhailova N."/>
            <person name="Sims D."/>
            <person name="Meinche L."/>
            <person name="Brettin T."/>
            <person name="Detter J.C."/>
            <person name="Han C."/>
            <person name="Larimer F."/>
            <person name="Land M."/>
            <person name="Hauser L."/>
            <person name="Markowitz V."/>
            <person name="Cheng J.-F."/>
            <person name="Hugenholtz P."/>
            <person name="Woyke T."/>
            <person name="Wu D."/>
            <person name="Spring S."/>
            <person name="Klenk H.-P."/>
            <person name="Eisen J.A."/>
        </authorList>
    </citation>
    <scope>NUCLEOTIDE SEQUENCE [LARGE SCALE GENOMIC DNA]</scope>
    <source>
        <strain evidence="10">ATCC 43595 / DSM 2588 / LMG 13176 / NBRC 15968 / NCIMB 11800 / UQM 2034</strain>
    </source>
</reference>
<dbReference type="InterPro" id="IPR025943">
    <property type="entry name" value="Sigma_54_int_dom_ATP-bd_2"/>
</dbReference>
<keyword evidence="6" id="KW-0597">Phosphoprotein</keyword>
<evidence type="ECO:0000259" key="8">
    <source>
        <dbReference type="PROSITE" id="PS50110"/>
    </source>
</evidence>
<dbReference type="OrthoDB" id="9767722at2"/>
<feature type="domain" description="Response regulatory" evidence="8">
    <location>
        <begin position="4"/>
        <end position="118"/>
    </location>
</feature>
<dbReference type="GO" id="GO:0005524">
    <property type="term" value="F:ATP binding"/>
    <property type="evidence" value="ECO:0007669"/>
    <property type="project" value="UniProtKB-KW"/>
</dbReference>
<dbReference type="InterPro" id="IPR027417">
    <property type="entry name" value="P-loop_NTPase"/>
</dbReference>
<dbReference type="GO" id="GO:0043565">
    <property type="term" value="F:sequence-specific DNA binding"/>
    <property type="evidence" value="ECO:0007669"/>
    <property type="project" value="InterPro"/>
</dbReference>
<evidence type="ECO:0000256" key="6">
    <source>
        <dbReference type="PROSITE-ProRule" id="PRU00169"/>
    </source>
</evidence>
<dbReference type="Gene3D" id="3.40.50.2300">
    <property type="match status" value="1"/>
</dbReference>
<evidence type="ECO:0000256" key="2">
    <source>
        <dbReference type="ARBA" id="ARBA00022840"/>
    </source>
</evidence>
<accession>A0A979G6H3</accession>
<feature type="modified residue" description="4-aspartylphosphate" evidence="6">
    <location>
        <position position="54"/>
    </location>
</feature>
<evidence type="ECO:0000259" key="7">
    <source>
        <dbReference type="PROSITE" id="PS50045"/>
    </source>
</evidence>
<dbReference type="CDD" id="cd00009">
    <property type="entry name" value="AAA"/>
    <property type="match status" value="1"/>
</dbReference>
<dbReference type="InterPro" id="IPR003593">
    <property type="entry name" value="AAA+_ATPase"/>
</dbReference>
<dbReference type="RefSeq" id="WP_012791923.1">
    <property type="nucleotide sequence ID" value="NC_013132.1"/>
</dbReference>
<dbReference type="SMART" id="SM00448">
    <property type="entry name" value="REC"/>
    <property type="match status" value="1"/>
</dbReference>
<dbReference type="SUPFAM" id="SSF52540">
    <property type="entry name" value="P-loop containing nucleoside triphosphate hydrolases"/>
    <property type="match status" value="1"/>
</dbReference>
<dbReference type="InterPro" id="IPR058031">
    <property type="entry name" value="AAA_lid_NorR"/>
</dbReference>
<dbReference type="PROSITE" id="PS00676">
    <property type="entry name" value="SIGMA54_INTERACT_2"/>
    <property type="match status" value="1"/>
</dbReference>
<evidence type="ECO:0000313" key="10">
    <source>
        <dbReference type="Proteomes" id="UP000002215"/>
    </source>
</evidence>
<dbReference type="GO" id="GO:0000160">
    <property type="term" value="P:phosphorelay signal transduction system"/>
    <property type="evidence" value="ECO:0007669"/>
    <property type="project" value="InterPro"/>
</dbReference>
<dbReference type="InterPro" id="IPR009057">
    <property type="entry name" value="Homeodomain-like_sf"/>
</dbReference>
<keyword evidence="2" id="KW-0067">ATP-binding</keyword>
<dbReference type="FunFam" id="3.40.50.300:FF:000006">
    <property type="entry name" value="DNA-binding transcriptional regulator NtrC"/>
    <property type="match status" value="1"/>
</dbReference>
<dbReference type="PROSITE" id="PS50045">
    <property type="entry name" value="SIGMA54_INTERACT_4"/>
    <property type="match status" value="1"/>
</dbReference>
<protein>
    <submittedName>
        <fullName evidence="9">Sigma54 specific transcriptional regulator, Fis family</fullName>
    </submittedName>
</protein>
<dbReference type="InterPro" id="IPR025662">
    <property type="entry name" value="Sigma_54_int_dom_ATP-bd_1"/>
</dbReference>
<dbReference type="AlphaFoldDB" id="A0A979G6H3"/>
<sequence>MKEHILIVEDQFVEADYLRLLLEKAGYIITGIARSVPQAQKMIKEQRPDFVLLDIFLKGKQTGIDLAKMLAADNIPFVYLSANSNEEILTCAKQTQPYGFLVKPFREKDLLVALEIARYRHAHSTEARYHKEMELRKVLRAIPDDTGAWSQKMLTIATALQSYMPFDFITMQFDHLQMLGFLRIGFNEYQIIGMEELAVISGKKIDELMTLQLQHPVTETAVIYDDTAFQHICKQPCLKKLFAATFRLKTHLEMPMQMIDRKPFSLGLYSRRADVYATEHIELLERMQFALMQAIEKISVADKSQGDIYAADNVNILEGFEGIVGKSHLLLSVFDHISQVAPSDTSVLILGESGTGKEKIANSIHELSPRKGQPFIKLNCAALPAGLIESDLFGHEKGSFTGALERKIGKFERADGGTIFLDEVGEMPLELQVKLLRVLQEKEIERVGGTDTLRVDVRVIAATNKNLEKEVAEGRFRLDLYYRLNVFPIILPPLRDRREDIPLLAYHFMNHYSHKAGKKICGISESVLKKMMAYNWPGNVRELEHLVERSVLLTKGTVIENILLPTIEVKQGTAGQEEKTMKTIVENERDYIISVLKKSNGRIWGPGAAAEVLNINPSTLKSKMKKLGIKKEYIE</sequence>
<dbReference type="SUPFAM" id="SSF52172">
    <property type="entry name" value="CheY-like"/>
    <property type="match status" value="1"/>
</dbReference>
<dbReference type="InterPro" id="IPR025944">
    <property type="entry name" value="Sigma_54_int_dom_CS"/>
</dbReference>
<dbReference type="SUPFAM" id="SSF46689">
    <property type="entry name" value="Homeodomain-like"/>
    <property type="match status" value="1"/>
</dbReference>
<name>A0A979G6H3_CHIPD</name>
<dbReference type="Pfam" id="PF25601">
    <property type="entry name" value="AAA_lid_14"/>
    <property type="match status" value="1"/>
</dbReference>
<dbReference type="InterPro" id="IPR011006">
    <property type="entry name" value="CheY-like_superfamily"/>
</dbReference>
<evidence type="ECO:0000256" key="5">
    <source>
        <dbReference type="ARBA" id="ARBA00023163"/>
    </source>
</evidence>
<reference evidence="9 10" key="2">
    <citation type="journal article" date="2010" name="Stand. Genomic Sci.">
        <title>Complete genome sequence of Chitinophaga pinensis type strain (UQM 2034).</title>
        <authorList>
            <person name="Glavina Del Rio T."/>
            <person name="Abt B."/>
            <person name="Spring S."/>
            <person name="Lapidus A."/>
            <person name="Nolan M."/>
            <person name="Tice H."/>
            <person name="Copeland A."/>
            <person name="Cheng J.F."/>
            <person name="Chen F."/>
            <person name="Bruce D."/>
            <person name="Goodwin L."/>
            <person name="Pitluck S."/>
            <person name="Ivanova N."/>
            <person name="Mavromatis K."/>
            <person name="Mikhailova N."/>
            <person name="Pati A."/>
            <person name="Chen A."/>
            <person name="Palaniappan K."/>
            <person name="Land M."/>
            <person name="Hauser L."/>
            <person name="Chang Y.J."/>
            <person name="Jeffries C.D."/>
            <person name="Chain P."/>
            <person name="Saunders E."/>
            <person name="Detter J.C."/>
            <person name="Brettin T."/>
            <person name="Rohde M."/>
            <person name="Goker M."/>
            <person name="Bristow J."/>
            <person name="Eisen J.A."/>
            <person name="Markowitz V."/>
            <person name="Hugenholtz P."/>
            <person name="Kyrpides N.C."/>
            <person name="Klenk H.P."/>
            <person name="Lucas S."/>
        </authorList>
    </citation>
    <scope>NUCLEOTIDE SEQUENCE [LARGE SCALE GENOMIC DNA]</scope>
    <source>
        <strain evidence="10">ATCC 43595 / DSM 2588 / LMG 13176 / NBRC 15968 / NCIMB 11800 / UQM 2034</strain>
    </source>
</reference>
<dbReference type="KEGG" id="cpi:Cpin_4307"/>
<evidence type="ECO:0000256" key="4">
    <source>
        <dbReference type="ARBA" id="ARBA00023125"/>
    </source>
</evidence>
<dbReference type="SMART" id="SM00382">
    <property type="entry name" value="AAA"/>
    <property type="match status" value="1"/>
</dbReference>
<dbReference type="InterPro" id="IPR002197">
    <property type="entry name" value="HTH_Fis"/>
</dbReference>